<dbReference type="SUPFAM" id="SSF52540">
    <property type="entry name" value="P-loop containing nucleoside triphosphate hydrolases"/>
    <property type="match status" value="1"/>
</dbReference>
<dbReference type="Gene3D" id="3.40.50.300">
    <property type="entry name" value="P-loop containing nucleotide triphosphate hydrolases"/>
    <property type="match status" value="1"/>
</dbReference>
<reference evidence="1" key="1">
    <citation type="submission" date="2002-09" db="EMBL/GenBank/DDBJ databases">
        <title>Comparative Analysis of NBS Domain Sequences of NBS-LRR Disease Resistance Genes from Sunflower, Lettuce, and Chicory.</title>
        <authorList>
            <person name="Plocik A.M."/>
            <person name="Layden J."/>
            <person name="Kesseli R.V."/>
        </authorList>
    </citation>
    <scope>NUCLEOTIDE SEQUENCE</scope>
</reference>
<dbReference type="InterPro" id="IPR027417">
    <property type="entry name" value="P-loop_NTPase"/>
</dbReference>
<name>Q6YFG8_LACSA</name>
<accession>Q6YFG8</accession>
<dbReference type="GO" id="GO:0006952">
    <property type="term" value="P:defense response"/>
    <property type="evidence" value="ECO:0007669"/>
    <property type="project" value="InterPro"/>
</dbReference>
<dbReference type="PANTHER" id="PTHR11017">
    <property type="entry name" value="LEUCINE-RICH REPEAT-CONTAINING PROTEIN"/>
    <property type="match status" value="1"/>
</dbReference>
<dbReference type="PANTHER" id="PTHR11017:SF585">
    <property type="entry name" value="TIR DOMAIN-CONTAINING PROTEIN"/>
    <property type="match status" value="1"/>
</dbReference>
<proteinExistence type="predicted"/>
<sequence length="96" mass="11185">LAEYIYRLHRHEFERSSFLEDIERRCAGQKRALLDLRRQLLGDILKKRMNEEHNVDAHTSKIEKALLNKKTFLVLDGVDNSEQVDELIGAKGFHPG</sequence>
<feature type="non-terminal residue" evidence="1">
    <location>
        <position position="1"/>
    </location>
</feature>
<evidence type="ECO:0000313" key="1">
    <source>
        <dbReference type="EMBL" id="AAN87308.1"/>
    </source>
</evidence>
<dbReference type="AlphaFoldDB" id="Q6YFG8"/>
<protein>
    <submittedName>
        <fullName evidence="1">Resistance protein candidate</fullName>
    </submittedName>
</protein>
<dbReference type="InterPro" id="IPR044974">
    <property type="entry name" value="Disease_R_plants"/>
</dbReference>
<organism evidence="1">
    <name type="scientific">Lactuca sativa</name>
    <name type="common">Garden lettuce</name>
    <dbReference type="NCBI Taxonomy" id="4236"/>
    <lineage>
        <taxon>Eukaryota</taxon>
        <taxon>Viridiplantae</taxon>
        <taxon>Streptophyta</taxon>
        <taxon>Embryophyta</taxon>
        <taxon>Tracheophyta</taxon>
        <taxon>Spermatophyta</taxon>
        <taxon>Magnoliopsida</taxon>
        <taxon>eudicotyledons</taxon>
        <taxon>Gunneridae</taxon>
        <taxon>Pentapetalae</taxon>
        <taxon>asterids</taxon>
        <taxon>campanulids</taxon>
        <taxon>Asterales</taxon>
        <taxon>Asteraceae</taxon>
        <taxon>Cichorioideae</taxon>
        <taxon>Cichorieae</taxon>
        <taxon>Lactucinae</taxon>
        <taxon>Lactuca</taxon>
    </lineage>
</organism>
<feature type="non-terminal residue" evidence="1">
    <location>
        <position position="96"/>
    </location>
</feature>
<dbReference type="EMBL" id="AY153833">
    <property type="protein sequence ID" value="AAN87308.1"/>
    <property type="molecule type" value="Genomic_DNA"/>
</dbReference>